<dbReference type="PANTHER" id="PTHR13833:SF71">
    <property type="entry name" value="NHL DOMAIN-CONTAINING PROTEIN"/>
    <property type="match status" value="1"/>
</dbReference>
<evidence type="ECO:0000256" key="1">
    <source>
        <dbReference type="SAM" id="SignalP"/>
    </source>
</evidence>
<keyword evidence="1" id="KW-0732">Signal</keyword>
<dbReference type="EMBL" id="CP139781">
    <property type="protein sequence ID" value="WRQ89742.1"/>
    <property type="molecule type" value="Genomic_DNA"/>
</dbReference>
<dbReference type="Proteomes" id="UP000738431">
    <property type="component" value="Chromosome"/>
</dbReference>
<gene>
    <name evidence="2" type="ORF">K1X11_010010</name>
</gene>
<dbReference type="PANTHER" id="PTHR13833">
    <property type="match status" value="1"/>
</dbReference>
<dbReference type="InterPro" id="IPR011042">
    <property type="entry name" value="6-blade_b-propeller_TolB-like"/>
</dbReference>
<feature type="chain" id="PRO_5047550103" description="SMP-30/Gluconolactonase/LRE-like region domain-containing protein" evidence="1">
    <location>
        <begin position="28"/>
        <end position="923"/>
    </location>
</feature>
<dbReference type="Gene3D" id="2.120.10.30">
    <property type="entry name" value="TolB, C-terminal domain"/>
    <property type="match status" value="5"/>
</dbReference>
<evidence type="ECO:0000313" key="3">
    <source>
        <dbReference type="Proteomes" id="UP000738431"/>
    </source>
</evidence>
<reference evidence="2 3" key="1">
    <citation type="submission" date="2023-12" db="EMBL/GenBank/DDBJ databases">
        <title>Description of an unclassified Opitutus bacterium of Verrucomicrobiota.</title>
        <authorList>
            <person name="Zhang D.-F."/>
        </authorList>
    </citation>
    <scope>NUCLEOTIDE SEQUENCE [LARGE SCALE GENOMIC DNA]</scope>
    <source>
        <strain evidence="2 3">WL0086</strain>
    </source>
</reference>
<accession>A0ABZ1CDI4</accession>
<proteinExistence type="predicted"/>
<feature type="signal peptide" evidence="1">
    <location>
        <begin position="1"/>
        <end position="27"/>
    </location>
</feature>
<dbReference type="SUPFAM" id="SSF101898">
    <property type="entry name" value="NHL repeat"/>
    <property type="match status" value="1"/>
</dbReference>
<name>A0ABZ1CDI4_9BACT</name>
<dbReference type="RefSeq" id="WP_221032200.1">
    <property type="nucleotide sequence ID" value="NZ_CP139781.1"/>
</dbReference>
<organism evidence="2 3">
    <name type="scientific">Actomonas aquatica</name>
    <dbReference type="NCBI Taxonomy" id="2866162"/>
    <lineage>
        <taxon>Bacteria</taxon>
        <taxon>Pseudomonadati</taxon>
        <taxon>Verrucomicrobiota</taxon>
        <taxon>Opitutia</taxon>
        <taxon>Opitutales</taxon>
        <taxon>Opitutaceae</taxon>
        <taxon>Actomonas</taxon>
    </lineage>
</organism>
<evidence type="ECO:0000313" key="2">
    <source>
        <dbReference type="EMBL" id="WRQ89742.1"/>
    </source>
</evidence>
<dbReference type="SUPFAM" id="SSF63829">
    <property type="entry name" value="Calcium-dependent phosphotriesterase"/>
    <property type="match status" value="2"/>
</dbReference>
<protein>
    <recommendedName>
        <fullName evidence="4">SMP-30/Gluconolactonase/LRE-like region domain-containing protein</fullName>
    </recommendedName>
</protein>
<keyword evidence="3" id="KW-1185">Reference proteome</keyword>
<evidence type="ECO:0008006" key="4">
    <source>
        <dbReference type="Google" id="ProtNLM"/>
    </source>
</evidence>
<sequence>MPLKPLARISTAIAMAWVLTTASFSSAQGISALWNHYSGDRHHAGYVDGPGDLARFSSPQALDVDAAGNIYVADRGNSVIRKITPQGVVSTIAGKAGEGGLTDGPADVARFSNLIALAVAHDGSIYLIDNLWLRRISPNGVVSTIGGTTSGGQSLISLGDSAPARSTFMFSSTGVAVDQDLNVFVSANGNILKVTPDGIATVWVNNSSPGVEHNPTLVNDLQVGADGYLYFGIPFSGVVYRISPTGEGEQIGPPQYSLPIFQTNFQGIAVHDNGEVWLSQMTSRIISTVTDDHNLQIVNEPDPRLGYPGLFLRANDIAPAPNGGVYLADPLTHSIQHLTKDGTSTVIAGLGIQPVADGPREDAGFFEASSLSAIYNDTLYVSDLARIRAIDLRTGDVATVLDRADTPYPDAFFNRIDADQAGNLYFCNFPENCISKLTTDGQWSIWAGSPDEAAIRDGTAAEARFRGPSHFAVSPAGTGYVIDYNGGYVVRAIAPDGSVSSLAGSHTEGGGYSDGTGSDARFVLPRSLGVAPDGSIWVGDHLWIRRVATDGTVTTIAGGNTYYPPPDGIGAEAGFNSVQDIAFLPNGVAIVSEFNPHRLREVRPDGTVTSLDITGTFAPAPYGTAIASLAISPTGEIYGADPYNHRIMVGFATPDAGRLANLSVLKRVGDGGSTLTAGFVAEGDAAKPVLVRAVGPQLAAHGVTSGFMPDPLLELYDRNGQLVETADNWSDADNLAGTAQRLGAFPLTAGSTDAATTRAIPGGPLTATISAADGVAGQVLVEVYDADLDGVSRLTNVSTLTTVSPGDGRLVAGFVITGTGQKTVLIRGVGPSLTGVGVPGGAVLDDPRLRLFRGSTLINQNDDWAGAPLIEAAGTAVGAFPLLGSDTTDAALLVQLEAGNYSVHLESARGDAGLAIIEVYEVK</sequence>